<dbReference type="KEGG" id="grc:GI584_14635"/>
<evidence type="ECO:0000313" key="2">
    <source>
        <dbReference type="EMBL" id="QGH35210.1"/>
    </source>
</evidence>
<dbReference type="AlphaFoldDB" id="A0A5Q2TMX6"/>
<feature type="transmembrane region" description="Helical" evidence="1">
    <location>
        <begin position="30"/>
        <end position="48"/>
    </location>
</feature>
<keyword evidence="3" id="KW-1185">Reference proteome</keyword>
<name>A0A5Q2TMX6_9BACI</name>
<organism evidence="2 3">
    <name type="scientific">Gracilibacillus salitolerans</name>
    <dbReference type="NCBI Taxonomy" id="2663022"/>
    <lineage>
        <taxon>Bacteria</taxon>
        <taxon>Bacillati</taxon>
        <taxon>Bacillota</taxon>
        <taxon>Bacilli</taxon>
        <taxon>Bacillales</taxon>
        <taxon>Bacillaceae</taxon>
        <taxon>Gracilibacillus</taxon>
    </lineage>
</organism>
<gene>
    <name evidence="2" type="ORF">GI584_14635</name>
</gene>
<evidence type="ECO:0000256" key="1">
    <source>
        <dbReference type="SAM" id="Phobius"/>
    </source>
</evidence>
<keyword evidence="1" id="KW-1133">Transmembrane helix</keyword>
<evidence type="ECO:0000313" key="3">
    <source>
        <dbReference type="Proteomes" id="UP000339690"/>
    </source>
</evidence>
<reference evidence="2 3" key="1">
    <citation type="submission" date="2019-11" db="EMBL/GenBank/DDBJ databases">
        <title>Gracilibacillus salitolerans sp. nov., a moderate halophile isolated from a saline soil in northwest China.</title>
        <authorList>
            <person name="Gan L."/>
        </authorList>
    </citation>
    <scope>NUCLEOTIDE SEQUENCE [LARGE SCALE GENOMIC DNA]</scope>
    <source>
        <strain evidence="2 3">SCU50</strain>
    </source>
</reference>
<keyword evidence="1" id="KW-0812">Transmembrane</keyword>
<dbReference type="Proteomes" id="UP000339690">
    <property type="component" value="Chromosome"/>
</dbReference>
<sequence length="55" mass="6359">MKLQQLTYVFILLTGFSIGIHQAFENNFTQITMIILVIITFILIAKDIRNSSKEK</sequence>
<feature type="transmembrane region" description="Helical" evidence="1">
    <location>
        <begin position="7"/>
        <end position="24"/>
    </location>
</feature>
<keyword evidence="1" id="KW-0472">Membrane</keyword>
<dbReference type="EMBL" id="CP045915">
    <property type="protein sequence ID" value="QGH35210.1"/>
    <property type="molecule type" value="Genomic_DNA"/>
</dbReference>
<accession>A0A5Q2TMX6</accession>
<protein>
    <submittedName>
        <fullName evidence="2">Uncharacterized protein</fullName>
    </submittedName>
</protein>
<proteinExistence type="predicted"/>